<dbReference type="InterPro" id="IPR001789">
    <property type="entry name" value="Sig_transdc_resp-reg_receiver"/>
</dbReference>
<evidence type="ECO:0000256" key="5">
    <source>
        <dbReference type="ARBA" id="ARBA00022741"/>
    </source>
</evidence>
<evidence type="ECO:0000313" key="15">
    <source>
        <dbReference type="EMBL" id="MBB5696333.1"/>
    </source>
</evidence>
<dbReference type="SMART" id="SM00388">
    <property type="entry name" value="HisKA"/>
    <property type="match status" value="1"/>
</dbReference>
<dbReference type="InterPro" id="IPR036097">
    <property type="entry name" value="HisK_dim/P_sf"/>
</dbReference>
<reference evidence="15 16" key="1">
    <citation type="submission" date="2020-08" db="EMBL/GenBank/DDBJ databases">
        <title>Genomic Encyclopedia of Type Strains, Phase IV (KMG-IV): sequencing the most valuable type-strain genomes for metagenomic binning, comparative biology and taxonomic classification.</title>
        <authorList>
            <person name="Goeker M."/>
        </authorList>
    </citation>
    <scope>NUCLEOTIDE SEQUENCE [LARGE SCALE GENOMIC DNA]</scope>
    <source>
        <strain evidence="15 16">DSM 25622</strain>
    </source>
</reference>
<dbReference type="SUPFAM" id="SSF55781">
    <property type="entry name" value="GAF domain-like"/>
    <property type="match status" value="2"/>
</dbReference>
<dbReference type="CDD" id="cd16919">
    <property type="entry name" value="HATPase_CckA-like"/>
    <property type="match status" value="1"/>
</dbReference>
<dbReference type="SUPFAM" id="SSF55874">
    <property type="entry name" value="ATPase domain of HSP90 chaperone/DNA topoisomerase II/histidine kinase"/>
    <property type="match status" value="1"/>
</dbReference>
<dbReference type="InterPro" id="IPR011006">
    <property type="entry name" value="CheY-like_superfamily"/>
</dbReference>
<dbReference type="PANTHER" id="PTHR43065:SF42">
    <property type="entry name" value="TWO-COMPONENT SENSOR PPRA"/>
    <property type="match status" value="1"/>
</dbReference>
<dbReference type="InterPro" id="IPR035965">
    <property type="entry name" value="PAS-like_dom_sf"/>
</dbReference>
<evidence type="ECO:0000256" key="4">
    <source>
        <dbReference type="ARBA" id="ARBA00022679"/>
    </source>
</evidence>
<dbReference type="InterPro" id="IPR005467">
    <property type="entry name" value="His_kinase_dom"/>
</dbReference>
<dbReference type="RefSeq" id="WP_184521543.1">
    <property type="nucleotide sequence ID" value="NZ_JACIJD010000038.1"/>
</dbReference>
<protein>
    <recommendedName>
        <fullName evidence="2">histidine kinase</fullName>
        <ecNumber evidence="2">2.7.13.3</ecNumber>
    </recommendedName>
</protein>
<dbReference type="Proteomes" id="UP000580654">
    <property type="component" value="Unassembled WGS sequence"/>
</dbReference>
<evidence type="ECO:0000259" key="13">
    <source>
        <dbReference type="PROSITE" id="PS50112"/>
    </source>
</evidence>
<dbReference type="Gene3D" id="3.30.450.20">
    <property type="entry name" value="PAS domain"/>
    <property type="match status" value="3"/>
</dbReference>
<dbReference type="PROSITE" id="PS50112">
    <property type="entry name" value="PAS"/>
    <property type="match status" value="3"/>
</dbReference>
<dbReference type="InterPro" id="IPR004358">
    <property type="entry name" value="Sig_transdc_His_kin-like_C"/>
</dbReference>
<dbReference type="GO" id="GO:0005524">
    <property type="term" value="F:ATP binding"/>
    <property type="evidence" value="ECO:0007669"/>
    <property type="project" value="UniProtKB-KW"/>
</dbReference>
<dbReference type="PANTHER" id="PTHR43065">
    <property type="entry name" value="SENSOR HISTIDINE KINASE"/>
    <property type="match status" value="1"/>
</dbReference>
<dbReference type="PROSITE" id="PS50110">
    <property type="entry name" value="RESPONSE_REGULATORY"/>
    <property type="match status" value="1"/>
</dbReference>
<feature type="modified residue" description="4-aspartylphosphate" evidence="9">
    <location>
        <position position="1053"/>
    </location>
</feature>
<dbReference type="CDD" id="cd00082">
    <property type="entry name" value="HisKA"/>
    <property type="match status" value="1"/>
</dbReference>
<keyword evidence="10" id="KW-0175">Coiled coil</keyword>
<comment type="catalytic activity">
    <reaction evidence="1">
        <text>ATP + protein L-histidine = ADP + protein N-phospho-L-histidine.</text>
        <dbReference type="EC" id="2.7.13.3"/>
    </reaction>
</comment>
<keyword evidence="3 9" id="KW-0597">Phosphoprotein</keyword>
<dbReference type="PROSITE" id="PS50109">
    <property type="entry name" value="HIS_KIN"/>
    <property type="match status" value="1"/>
</dbReference>
<dbReference type="InterPro" id="IPR029016">
    <property type="entry name" value="GAF-like_dom_sf"/>
</dbReference>
<dbReference type="SMART" id="SM00091">
    <property type="entry name" value="PAS"/>
    <property type="match status" value="3"/>
</dbReference>
<dbReference type="Pfam" id="PF01590">
    <property type="entry name" value="GAF"/>
    <property type="match status" value="2"/>
</dbReference>
<dbReference type="Pfam" id="PF00072">
    <property type="entry name" value="Response_reg"/>
    <property type="match status" value="1"/>
</dbReference>
<keyword evidence="5" id="KW-0547">Nucleotide-binding</keyword>
<proteinExistence type="predicted"/>
<feature type="domain" description="PAS" evidence="13">
    <location>
        <begin position="301"/>
        <end position="373"/>
    </location>
</feature>
<keyword evidence="8" id="KW-0902">Two-component regulatory system</keyword>
<feature type="coiled-coil region" evidence="10">
    <location>
        <begin position="594"/>
        <end position="621"/>
    </location>
</feature>
<organism evidence="15 16">
    <name type="scientific">Muricoccus pecuniae</name>
    <dbReference type="NCBI Taxonomy" id="693023"/>
    <lineage>
        <taxon>Bacteria</taxon>
        <taxon>Pseudomonadati</taxon>
        <taxon>Pseudomonadota</taxon>
        <taxon>Alphaproteobacteria</taxon>
        <taxon>Acetobacterales</taxon>
        <taxon>Roseomonadaceae</taxon>
        <taxon>Muricoccus</taxon>
    </lineage>
</organism>
<keyword evidence="16" id="KW-1185">Reference proteome</keyword>
<evidence type="ECO:0000256" key="3">
    <source>
        <dbReference type="ARBA" id="ARBA00022553"/>
    </source>
</evidence>
<evidence type="ECO:0000259" key="14">
    <source>
        <dbReference type="PROSITE" id="PS50113"/>
    </source>
</evidence>
<dbReference type="SUPFAM" id="SSF55785">
    <property type="entry name" value="PYP-like sensor domain (PAS domain)"/>
    <property type="match status" value="3"/>
</dbReference>
<evidence type="ECO:0000256" key="9">
    <source>
        <dbReference type="PROSITE-ProRule" id="PRU00169"/>
    </source>
</evidence>
<keyword evidence="4" id="KW-0808">Transferase</keyword>
<dbReference type="GO" id="GO:0006355">
    <property type="term" value="P:regulation of DNA-templated transcription"/>
    <property type="evidence" value="ECO:0007669"/>
    <property type="project" value="InterPro"/>
</dbReference>
<dbReference type="SMART" id="SM00448">
    <property type="entry name" value="REC"/>
    <property type="match status" value="1"/>
</dbReference>
<dbReference type="SMART" id="SM00086">
    <property type="entry name" value="PAC"/>
    <property type="match status" value="3"/>
</dbReference>
<evidence type="ECO:0000256" key="1">
    <source>
        <dbReference type="ARBA" id="ARBA00000085"/>
    </source>
</evidence>
<dbReference type="Pfam" id="PF08448">
    <property type="entry name" value="PAS_4"/>
    <property type="match status" value="1"/>
</dbReference>
<dbReference type="InterPro" id="IPR003661">
    <property type="entry name" value="HisK_dim/P_dom"/>
</dbReference>
<comment type="caution">
    <text evidence="15">The sequence shown here is derived from an EMBL/GenBank/DDBJ whole genome shotgun (WGS) entry which is preliminary data.</text>
</comment>
<dbReference type="NCBIfam" id="TIGR00229">
    <property type="entry name" value="sensory_box"/>
    <property type="match status" value="3"/>
</dbReference>
<gene>
    <name evidence="15" type="ORF">FHS87_004404</name>
</gene>
<accession>A0A840YMN7</accession>
<dbReference type="Gene3D" id="3.40.50.2300">
    <property type="match status" value="1"/>
</dbReference>
<dbReference type="Gene3D" id="3.30.450.40">
    <property type="match status" value="2"/>
</dbReference>
<evidence type="ECO:0000256" key="6">
    <source>
        <dbReference type="ARBA" id="ARBA00022777"/>
    </source>
</evidence>
<evidence type="ECO:0000256" key="10">
    <source>
        <dbReference type="SAM" id="Coils"/>
    </source>
</evidence>
<feature type="domain" description="Histidine kinase" evidence="11">
    <location>
        <begin position="756"/>
        <end position="980"/>
    </location>
</feature>
<dbReference type="AlphaFoldDB" id="A0A840YMN7"/>
<keyword evidence="6" id="KW-0418">Kinase</keyword>
<dbReference type="Pfam" id="PF00989">
    <property type="entry name" value="PAS"/>
    <property type="match status" value="1"/>
</dbReference>
<dbReference type="SUPFAM" id="SSF52172">
    <property type="entry name" value="CheY-like"/>
    <property type="match status" value="1"/>
</dbReference>
<dbReference type="InterPro" id="IPR000014">
    <property type="entry name" value="PAS"/>
</dbReference>
<dbReference type="SMART" id="SM00387">
    <property type="entry name" value="HATPase_c"/>
    <property type="match status" value="1"/>
</dbReference>
<keyword evidence="7" id="KW-0067">ATP-binding</keyword>
<dbReference type="Gene3D" id="3.30.565.10">
    <property type="entry name" value="Histidine kinase-like ATPase, C-terminal domain"/>
    <property type="match status" value="1"/>
</dbReference>
<dbReference type="Pfam" id="PF08447">
    <property type="entry name" value="PAS_3"/>
    <property type="match status" value="1"/>
</dbReference>
<dbReference type="EMBL" id="JACIJD010000038">
    <property type="protein sequence ID" value="MBB5696333.1"/>
    <property type="molecule type" value="Genomic_DNA"/>
</dbReference>
<evidence type="ECO:0000256" key="8">
    <source>
        <dbReference type="ARBA" id="ARBA00023012"/>
    </source>
</evidence>
<dbReference type="PRINTS" id="PR00344">
    <property type="entry name" value="BCTRLSENSOR"/>
</dbReference>
<dbReference type="Gene3D" id="1.10.287.130">
    <property type="match status" value="1"/>
</dbReference>
<dbReference type="InterPro" id="IPR036890">
    <property type="entry name" value="HATPase_C_sf"/>
</dbReference>
<feature type="domain" description="PAC" evidence="14">
    <location>
        <begin position="377"/>
        <end position="429"/>
    </location>
</feature>
<dbReference type="PROSITE" id="PS50113">
    <property type="entry name" value="PAC"/>
    <property type="match status" value="2"/>
</dbReference>
<dbReference type="InterPro" id="IPR000700">
    <property type="entry name" value="PAS-assoc_C"/>
</dbReference>
<feature type="domain" description="PAS" evidence="13">
    <location>
        <begin position="616"/>
        <end position="688"/>
    </location>
</feature>
<evidence type="ECO:0000259" key="12">
    <source>
        <dbReference type="PROSITE" id="PS50110"/>
    </source>
</evidence>
<dbReference type="InterPro" id="IPR003018">
    <property type="entry name" value="GAF"/>
</dbReference>
<dbReference type="InterPro" id="IPR001610">
    <property type="entry name" value="PAC"/>
</dbReference>
<dbReference type="SUPFAM" id="SSF47384">
    <property type="entry name" value="Homodimeric domain of signal transducing histidine kinase"/>
    <property type="match status" value="1"/>
</dbReference>
<dbReference type="InterPro" id="IPR013656">
    <property type="entry name" value="PAS_4"/>
</dbReference>
<dbReference type="EC" id="2.7.13.3" evidence="2"/>
<dbReference type="Pfam" id="PF02518">
    <property type="entry name" value="HATPase_c"/>
    <property type="match status" value="1"/>
</dbReference>
<evidence type="ECO:0000313" key="16">
    <source>
        <dbReference type="Proteomes" id="UP000580654"/>
    </source>
</evidence>
<sequence length="1122" mass="123940">MTEQKDRSWTDAERLAALDRYSVLDTPPEQGFEDLAQLAASLLGAPMAAVNLIAEHRQWFKAEVGLGVREMPLDNSICARVLLQPGELVIPDLLEDERFNCNPLVTSGPGLRFYAGELLETPDGLPLGTLCVLDTKPRPEGLTDQQRFILRALARQVMGQLELRRAMAQQAHTEALQRQTLLSVTDFAIISTDLKGGVLGWNPGASKLMGWTEGEMVGQLADRIFTPEDREKGAPDAERGRTRLFGRAINERWHLRKDGSRFWGSGEMMQLRDEAGTHAGYVKVMRDRTEQHLAGETLAALNERYRLASRATNDVIWDWDLRADTILWNEALQDAYGWAPEQVDPAGNWWLATIHPEDRERVDRSIHAVIDGRGTSWTDEYRFRRADGSYADVLDRGYVIRERDGRAVRMIGAMLDLSERKRAETRRAALATLSDRIHDLDDPKDIAYAATQVIGEVLSVSRVGYSTVDPVSETMLTERDWTAPGVPSIAGNLHLRDFGQVIDVLKRGEFMNVADTTLDPQTAGGSEAFVAHHARSIVNVPILEHGELVALFFINDAKVRHWSAEDLAFIREAAQRTRTAVERARGEAALRESALQLQESARRLREINETLEARVEERTAERDLMWATSPDLLVVIDFDGVFRRVNPTWTTLLGYTPEELVGHHVNEFVIPDDHPETTEAYELAARGGRPRIANRYRHKDGSTRWISWVAAPAGSMAYATGRDVTAEKEQAEALRRTEAALRQSQKMEAVGQLTGGIAHDFNNLLTAISGSLDLLTTRISQGRIKDVDRYVNAAQGAAKRAASLTHRLLAFSRQQTLEPKPTNVNRLVRGMEELIRRTVGPEVDLEMVEAGGLWTTLVDPGQLENALLNLCINARDAMPGGGRITVETGNKWLDRRAAGERELPPGQYVTLCVSDTGTGMTPDVIAKAFDPFFTTKPIGQGTGLGLSMIYGFVRQSGGQVRIYSEVGQGTMVCLYLPRHLGAEEPSEELPELAGALGAEQGETVLVVDDEPTVRMLVTEVLADLGYTAIEAADGPAALRVLQSDVRLDLLVTDVGLPGGMNGREVADAARVSRPGLKVLFITGYAENAVLSHGHLDPGMHILTKPFPMETLATRIRELINGG</sequence>
<dbReference type="Pfam" id="PF00512">
    <property type="entry name" value="HisKA"/>
    <property type="match status" value="1"/>
</dbReference>
<dbReference type="InterPro" id="IPR003594">
    <property type="entry name" value="HATPase_dom"/>
</dbReference>
<dbReference type="SMART" id="SM00065">
    <property type="entry name" value="GAF"/>
    <property type="match status" value="2"/>
</dbReference>
<evidence type="ECO:0000256" key="2">
    <source>
        <dbReference type="ARBA" id="ARBA00012438"/>
    </source>
</evidence>
<evidence type="ECO:0000259" key="11">
    <source>
        <dbReference type="PROSITE" id="PS50109"/>
    </source>
</evidence>
<evidence type="ECO:0000256" key="7">
    <source>
        <dbReference type="ARBA" id="ARBA00022840"/>
    </source>
</evidence>
<feature type="domain" description="Response regulatory" evidence="12">
    <location>
        <begin position="1003"/>
        <end position="1119"/>
    </location>
</feature>
<dbReference type="CDD" id="cd18161">
    <property type="entry name" value="REC_hyHK_blue-like"/>
    <property type="match status" value="1"/>
</dbReference>
<dbReference type="InterPro" id="IPR013767">
    <property type="entry name" value="PAS_fold"/>
</dbReference>
<feature type="domain" description="PAS" evidence="13">
    <location>
        <begin position="174"/>
        <end position="231"/>
    </location>
</feature>
<dbReference type="InterPro" id="IPR013655">
    <property type="entry name" value="PAS_fold_3"/>
</dbReference>
<name>A0A840YMN7_9PROT</name>
<dbReference type="GO" id="GO:0000155">
    <property type="term" value="F:phosphorelay sensor kinase activity"/>
    <property type="evidence" value="ECO:0007669"/>
    <property type="project" value="InterPro"/>
</dbReference>
<feature type="domain" description="PAC" evidence="14">
    <location>
        <begin position="248"/>
        <end position="300"/>
    </location>
</feature>
<dbReference type="CDD" id="cd00130">
    <property type="entry name" value="PAS"/>
    <property type="match status" value="3"/>
</dbReference>